<dbReference type="EMBL" id="GBHO01019636">
    <property type="protein sequence ID" value="JAG23968.1"/>
    <property type="molecule type" value="Transcribed_RNA"/>
</dbReference>
<evidence type="ECO:0000259" key="1">
    <source>
        <dbReference type="Pfam" id="PF07727"/>
    </source>
</evidence>
<reference evidence="2" key="2">
    <citation type="submission" date="2014-07" db="EMBL/GenBank/DDBJ databases">
        <authorList>
            <person name="Hull J."/>
        </authorList>
    </citation>
    <scope>NUCLEOTIDE SEQUENCE</scope>
</reference>
<dbReference type="Pfam" id="PF07727">
    <property type="entry name" value="RVT_2"/>
    <property type="match status" value="1"/>
</dbReference>
<accession>A0A0A9XYN2</accession>
<gene>
    <name evidence="2" type="primary">GIP_151</name>
    <name evidence="2" type="ORF">CM83_102724</name>
</gene>
<protein>
    <submittedName>
        <fullName evidence="2">Copia protein</fullName>
    </submittedName>
</protein>
<sequence length="132" mass="14787">PSGTPNPPVSLKPVDKVETTGKRQIVLPSKFKDFVLFNAVCLLSSDDPQTFSEAQRNPEWESAIEAELHALKKFNTWTAADLPAGKKAIDTKWIFRTKQDGVKKARLVARGFQEDYISDVYAPVARLPTIRM</sequence>
<proteinExistence type="predicted"/>
<dbReference type="AlphaFoldDB" id="A0A0A9XYN2"/>
<feature type="non-terminal residue" evidence="2">
    <location>
        <position position="1"/>
    </location>
</feature>
<dbReference type="InterPro" id="IPR013103">
    <property type="entry name" value="RVT_2"/>
</dbReference>
<feature type="non-terminal residue" evidence="2">
    <location>
        <position position="132"/>
    </location>
</feature>
<reference evidence="2" key="1">
    <citation type="journal article" date="2014" name="PLoS ONE">
        <title>Transcriptome-Based Identification of ABC Transporters in the Western Tarnished Plant Bug Lygus hesperus.</title>
        <authorList>
            <person name="Hull J.J."/>
            <person name="Chaney K."/>
            <person name="Geib S.M."/>
            <person name="Fabrick J.A."/>
            <person name="Brent C.S."/>
            <person name="Walsh D."/>
            <person name="Lavine L.C."/>
        </authorList>
    </citation>
    <scope>NUCLEOTIDE SEQUENCE</scope>
</reference>
<organism evidence="2">
    <name type="scientific">Lygus hesperus</name>
    <name type="common">Western plant bug</name>
    <dbReference type="NCBI Taxonomy" id="30085"/>
    <lineage>
        <taxon>Eukaryota</taxon>
        <taxon>Metazoa</taxon>
        <taxon>Ecdysozoa</taxon>
        <taxon>Arthropoda</taxon>
        <taxon>Hexapoda</taxon>
        <taxon>Insecta</taxon>
        <taxon>Pterygota</taxon>
        <taxon>Neoptera</taxon>
        <taxon>Paraneoptera</taxon>
        <taxon>Hemiptera</taxon>
        <taxon>Heteroptera</taxon>
        <taxon>Panheteroptera</taxon>
        <taxon>Cimicomorpha</taxon>
        <taxon>Miridae</taxon>
        <taxon>Mirini</taxon>
        <taxon>Lygus</taxon>
    </lineage>
</organism>
<name>A0A0A9XYN2_LYGHE</name>
<evidence type="ECO:0000313" key="2">
    <source>
        <dbReference type="EMBL" id="JAG23968.1"/>
    </source>
</evidence>
<feature type="domain" description="Reverse transcriptase Ty1/copia-type" evidence="1">
    <location>
        <begin position="75"/>
        <end position="132"/>
    </location>
</feature>